<evidence type="ECO:0000313" key="2">
    <source>
        <dbReference type="EMBL" id="TQL62798.1"/>
    </source>
</evidence>
<comment type="caution">
    <text evidence="2">The sequence shown here is derived from an EMBL/GenBank/DDBJ whole genome shotgun (WGS) entry which is preliminary data.</text>
</comment>
<sequence length="165" mass="17614">MSDATSPKSPLKPSGQKKPASPEADVLRAKLEGAVDFRGTAREALHDLRAAGSDAVAANQESLKGYDEMAARAMTAIEKELDKPDLTPEDRRELIDRMVSLVDRRDAKDTENKRFLVGLTEDRMKAALYVAGTVGMVAVAALAGPEGVKQLGKLAPQVAKKAITS</sequence>
<dbReference type="EMBL" id="VFOR01000001">
    <property type="protein sequence ID" value="TQL62798.1"/>
    <property type="molecule type" value="Genomic_DNA"/>
</dbReference>
<accession>A0A542ZR15</accession>
<gene>
    <name evidence="2" type="ORF">FB460_0588</name>
</gene>
<keyword evidence="3" id="KW-1185">Reference proteome</keyword>
<proteinExistence type="predicted"/>
<reference evidence="2 3" key="1">
    <citation type="submission" date="2019-06" db="EMBL/GenBank/DDBJ databases">
        <title>Sequencing the genomes of 1000 actinobacteria strains.</title>
        <authorList>
            <person name="Klenk H.-P."/>
        </authorList>
    </citation>
    <scope>NUCLEOTIDE SEQUENCE [LARGE SCALE GENOMIC DNA]</scope>
    <source>
        <strain evidence="2 3">DSM 8251</strain>
    </source>
</reference>
<dbReference type="OrthoDB" id="4184144at2"/>
<evidence type="ECO:0000313" key="3">
    <source>
        <dbReference type="Proteomes" id="UP000316196"/>
    </source>
</evidence>
<dbReference type="Proteomes" id="UP000316196">
    <property type="component" value="Unassembled WGS sequence"/>
</dbReference>
<protein>
    <submittedName>
        <fullName evidence="2">Uncharacterized protein</fullName>
    </submittedName>
</protein>
<feature type="region of interest" description="Disordered" evidence="1">
    <location>
        <begin position="1"/>
        <end position="24"/>
    </location>
</feature>
<dbReference type="RefSeq" id="WP_142092596.1">
    <property type="nucleotide sequence ID" value="NZ_BAAAMD010000001.1"/>
</dbReference>
<organism evidence="2 3">
    <name type="scientific">Propioniferax innocua</name>
    <dbReference type="NCBI Taxonomy" id="1753"/>
    <lineage>
        <taxon>Bacteria</taxon>
        <taxon>Bacillati</taxon>
        <taxon>Actinomycetota</taxon>
        <taxon>Actinomycetes</taxon>
        <taxon>Propionibacteriales</taxon>
        <taxon>Propionibacteriaceae</taxon>
        <taxon>Propioniferax</taxon>
    </lineage>
</organism>
<name>A0A542ZR15_9ACTN</name>
<evidence type="ECO:0000256" key="1">
    <source>
        <dbReference type="SAM" id="MobiDB-lite"/>
    </source>
</evidence>
<dbReference type="AlphaFoldDB" id="A0A542ZR15"/>